<dbReference type="PANTHER" id="PTHR40261">
    <property type="match status" value="1"/>
</dbReference>
<dbReference type="EMBL" id="AAVT01000007">
    <property type="protein sequence ID" value="EAW30561.1"/>
    <property type="molecule type" value="Genomic_DNA"/>
</dbReference>
<feature type="domain" description="Rieske" evidence="5">
    <location>
        <begin position="2"/>
        <end position="103"/>
    </location>
</feature>
<name>A0YEW6_9GAMM</name>
<evidence type="ECO:0000256" key="3">
    <source>
        <dbReference type="ARBA" id="ARBA00023004"/>
    </source>
</evidence>
<dbReference type="STRING" id="247633.GP2143_00442"/>
<evidence type="ECO:0000256" key="4">
    <source>
        <dbReference type="ARBA" id="ARBA00023014"/>
    </source>
</evidence>
<dbReference type="eggNOG" id="COG2146">
    <property type="taxonomic scope" value="Bacteria"/>
</dbReference>
<keyword evidence="3" id="KW-0408">Iron</keyword>
<dbReference type="SUPFAM" id="SSF50022">
    <property type="entry name" value="ISP domain"/>
    <property type="match status" value="1"/>
</dbReference>
<dbReference type="Pfam" id="PF00355">
    <property type="entry name" value="Rieske"/>
    <property type="match status" value="1"/>
</dbReference>
<keyword evidence="2" id="KW-0479">Metal-binding</keyword>
<evidence type="ECO:0000256" key="2">
    <source>
        <dbReference type="ARBA" id="ARBA00022723"/>
    </source>
</evidence>
<dbReference type="InterPro" id="IPR017941">
    <property type="entry name" value="Rieske_2Fe-2S"/>
</dbReference>
<proteinExistence type="predicted"/>
<reference evidence="6 7" key="1">
    <citation type="journal article" date="2010" name="J. Bacteriol.">
        <title>Genome sequence of the oligotrophic marine Gammaproteobacterium HTCC2143, isolated from the Oregon Coast.</title>
        <authorList>
            <person name="Oh H.M."/>
            <person name="Kang I."/>
            <person name="Ferriera S."/>
            <person name="Giovannoni S.J."/>
            <person name="Cho J.C."/>
        </authorList>
    </citation>
    <scope>NUCLEOTIDE SEQUENCE [LARGE SCALE GENOMIC DNA]</scope>
    <source>
        <strain evidence="6 7">HTCC2143</strain>
    </source>
</reference>
<keyword evidence="7" id="KW-1185">Reference proteome</keyword>
<dbReference type="CDD" id="cd03467">
    <property type="entry name" value="Rieske"/>
    <property type="match status" value="1"/>
</dbReference>
<dbReference type="GO" id="GO:0051537">
    <property type="term" value="F:2 iron, 2 sulfur cluster binding"/>
    <property type="evidence" value="ECO:0007669"/>
    <property type="project" value="UniProtKB-KW"/>
</dbReference>
<keyword evidence="4" id="KW-0411">Iron-sulfur</keyword>
<dbReference type="InterPro" id="IPR036922">
    <property type="entry name" value="Rieske_2Fe-2S_sf"/>
</dbReference>
<organism evidence="6 7">
    <name type="scientific">marine gamma proteobacterium HTCC2143</name>
    <dbReference type="NCBI Taxonomy" id="247633"/>
    <lineage>
        <taxon>Bacteria</taxon>
        <taxon>Pseudomonadati</taxon>
        <taxon>Pseudomonadota</taxon>
        <taxon>Gammaproteobacteria</taxon>
        <taxon>Cellvibrionales</taxon>
        <taxon>Spongiibacteraceae</taxon>
        <taxon>BD1-7 clade</taxon>
    </lineage>
</organism>
<dbReference type="PANTHER" id="PTHR40261:SF1">
    <property type="entry name" value="RIESKE DOMAIN-CONTAINING PROTEIN"/>
    <property type="match status" value="1"/>
</dbReference>
<dbReference type="Gene3D" id="2.102.10.10">
    <property type="entry name" value="Rieske [2Fe-2S] iron-sulphur domain"/>
    <property type="match status" value="1"/>
</dbReference>
<keyword evidence="1" id="KW-0001">2Fe-2S</keyword>
<evidence type="ECO:0000256" key="1">
    <source>
        <dbReference type="ARBA" id="ARBA00022714"/>
    </source>
</evidence>
<comment type="caution">
    <text evidence="6">The sequence shown here is derived from an EMBL/GenBank/DDBJ whole genome shotgun (WGS) entry which is preliminary data.</text>
</comment>
<dbReference type="AlphaFoldDB" id="A0YEW6"/>
<gene>
    <name evidence="6" type="ORF">GP2143_00442</name>
</gene>
<dbReference type="GO" id="GO:0046872">
    <property type="term" value="F:metal ion binding"/>
    <property type="evidence" value="ECO:0007669"/>
    <property type="project" value="UniProtKB-KW"/>
</dbReference>
<dbReference type="OrthoDB" id="9794779at2"/>
<protein>
    <submittedName>
        <fullName evidence="6">Rieske [2Fe-2S] region</fullName>
    </submittedName>
</protein>
<sequence length="105" mass="11608">MIPVSHIDDIEDESSKGLSIGDDSYFAVKKDAQIYLYKNKCPHLGIELNWQEDQFLNMDGALIQCSTHGALFLIEDGECVSGPCMGKRLEAQSFEIIDGSIVLTP</sequence>
<accession>A0YEW6</accession>
<evidence type="ECO:0000313" key="7">
    <source>
        <dbReference type="Proteomes" id="UP000004931"/>
    </source>
</evidence>
<evidence type="ECO:0000313" key="6">
    <source>
        <dbReference type="EMBL" id="EAW30561.1"/>
    </source>
</evidence>
<dbReference type="Proteomes" id="UP000004931">
    <property type="component" value="Unassembled WGS sequence"/>
</dbReference>
<evidence type="ECO:0000259" key="5">
    <source>
        <dbReference type="PROSITE" id="PS51296"/>
    </source>
</evidence>
<dbReference type="PROSITE" id="PS51296">
    <property type="entry name" value="RIESKE"/>
    <property type="match status" value="1"/>
</dbReference>